<comment type="caution">
    <text evidence="9">Lacks conserved residue(s) required for the propagation of feature annotation.</text>
</comment>
<evidence type="ECO:0000256" key="9">
    <source>
        <dbReference type="PROSITE-ProRule" id="PRU00196"/>
    </source>
</evidence>
<comment type="subcellular location">
    <subcellularLocation>
        <location evidence="1">Cell membrane</location>
    </subcellularLocation>
</comment>
<dbReference type="InterPro" id="IPR013783">
    <property type="entry name" value="Ig-like_fold"/>
</dbReference>
<dbReference type="InterPro" id="IPR003598">
    <property type="entry name" value="Ig_sub2"/>
</dbReference>
<dbReference type="PROSITE" id="PS00420">
    <property type="entry name" value="SRCR_1"/>
    <property type="match status" value="1"/>
</dbReference>
<dbReference type="SUPFAM" id="SSF48726">
    <property type="entry name" value="Immunoglobulin"/>
    <property type="match status" value="4"/>
</dbReference>
<dbReference type="GO" id="GO:0009897">
    <property type="term" value="C:external side of plasma membrane"/>
    <property type="evidence" value="ECO:0007669"/>
    <property type="project" value="TreeGrafter"/>
</dbReference>
<keyword evidence="7" id="KW-0325">Glycoprotein</keyword>
<gene>
    <name evidence="12" type="ORF">U0070_011217</name>
</gene>
<keyword evidence="6 9" id="KW-1015">Disulfide bond</keyword>
<dbReference type="SUPFAM" id="SSF56487">
    <property type="entry name" value="SRCR-like"/>
    <property type="match status" value="1"/>
</dbReference>
<dbReference type="InterPro" id="IPR003599">
    <property type="entry name" value="Ig_sub"/>
</dbReference>
<feature type="domain" description="Ig-like" evidence="11">
    <location>
        <begin position="213"/>
        <end position="304"/>
    </location>
</feature>
<keyword evidence="13" id="KW-1185">Reference proteome</keyword>
<dbReference type="InterPro" id="IPR050488">
    <property type="entry name" value="Ig_Fc_receptor"/>
</dbReference>
<protein>
    <recommendedName>
        <fullName evidence="14">Fc receptor-like protein 2</fullName>
    </recommendedName>
</protein>
<proteinExistence type="predicted"/>
<evidence type="ECO:0000256" key="8">
    <source>
        <dbReference type="ARBA" id="ARBA00023319"/>
    </source>
</evidence>
<dbReference type="GO" id="GO:0007166">
    <property type="term" value="P:cell surface receptor signaling pathway"/>
    <property type="evidence" value="ECO:0007669"/>
    <property type="project" value="TreeGrafter"/>
</dbReference>
<dbReference type="EMBL" id="JBBHLL010000741">
    <property type="protein sequence ID" value="KAK7798032.1"/>
    <property type="molecule type" value="Genomic_DNA"/>
</dbReference>
<sequence length="508" mass="55601">MLSLSWGVKSWVSASDPALAAPVGVHSDWLSINLPHRVYEGDHVAISCTGEKNHDIKRLKYFKDGSHIATYSSASSYTIANARFSDSGSYFCKADRKLFLFIDVTEETRHVWLDIQELFPAPGLTVSSLQPIEGRSVTLSCNTWLPSDRATTQLRYSFFKDGHTLQSGGSSPTFAISAIWKEDSGNYWCEAMTASHSVLKQSRRSYIDVERIPVSQVSMEIKSPRGCGVEGQTLVLVCSVAKGTGLIMYSWHREDTEESVERKSQRSQRVELEITTVRESHAGGYYCTADNGYGLVQSAIVNVTVKVPVWHPLLSISAPGVLPFIGDVVELQCEDKRASPPVLYWFYHENITLGNISTPSGGKASFKLTLTAGHSGNYSCEADNGLGTKRSEVVLLNVTEPPPKVRLVNGPHRCEGRVEVEQEGRWGTVCDDGWDMKDVAVVCRELGCGAAKHTPIAMLYPPVVDEALPVLIQVALCNGTEKTLAECDQVETFDCGHDEDAGAVCEGG</sequence>
<dbReference type="Pfam" id="PF00530">
    <property type="entry name" value="SRCR"/>
    <property type="match status" value="1"/>
</dbReference>
<evidence type="ECO:0000256" key="2">
    <source>
        <dbReference type="ARBA" id="ARBA00022475"/>
    </source>
</evidence>
<dbReference type="Gene3D" id="2.60.40.10">
    <property type="entry name" value="Immunoglobulins"/>
    <property type="match status" value="4"/>
</dbReference>
<evidence type="ECO:0000259" key="10">
    <source>
        <dbReference type="PROSITE" id="PS50287"/>
    </source>
</evidence>
<evidence type="ECO:0000313" key="12">
    <source>
        <dbReference type="EMBL" id="KAK7798032.1"/>
    </source>
</evidence>
<dbReference type="AlphaFoldDB" id="A0AAW0H5C7"/>
<dbReference type="PROSITE" id="PS50835">
    <property type="entry name" value="IG_LIKE"/>
    <property type="match status" value="4"/>
</dbReference>
<feature type="disulfide bond" evidence="9">
    <location>
        <begin position="477"/>
        <end position="487"/>
    </location>
</feature>
<keyword evidence="5" id="KW-0472">Membrane</keyword>
<evidence type="ECO:0008006" key="14">
    <source>
        <dbReference type="Google" id="ProtNLM"/>
    </source>
</evidence>
<dbReference type="Pfam" id="PF13895">
    <property type="entry name" value="Ig_2"/>
    <property type="match status" value="2"/>
</dbReference>
<dbReference type="InterPro" id="IPR036179">
    <property type="entry name" value="Ig-like_dom_sf"/>
</dbReference>
<evidence type="ECO:0000256" key="6">
    <source>
        <dbReference type="ARBA" id="ARBA00023157"/>
    </source>
</evidence>
<keyword evidence="2" id="KW-1003">Cell membrane</keyword>
<feature type="domain" description="Ig-like" evidence="11">
    <location>
        <begin position="17"/>
        <end position="94"/>
    </location>
</feature>
<evidence type="ECO:0000256" key="5">
    <source>
        <dbReference type="ARBA" id="ARBA00023136"/>
    </source>
</evidence>
<keyword evidence="3" id="KW-0732">Signal</keyword>
<dbReference type="FunFam" id="2.60.40.10:FF:000357">
    <property type="entry name" value="Fc receptor like 1"/>
    <property type="match status" value="2"/>
</dbReference>
<dbReference type="SMART" id="SM00202">
    <property type="entry name" value="SR"/>
    <property type="match status" value="1"/>
</dbReference>
<dbReference type="InterPro" id="IPR036772">
    <property type="entry name" value="SRCR-like_dom_sf"/>
</dbReference>
<dbReference type="PANTHER" id="PTHR11481">
    <property type="entry name" value="IMMUNOGLOBULIN FC RECEPTOR"/>
    <property type="match status" value="1"/>
</dbReference>
<evidence type="ECO:0000256" key="3">
    <source>
        <dbReference type="ARBA" id="ARBA00022729"/>
    </source>
</evidence>
<dbReference type="PANTHER" id="PTHR11481:SF69">
    <property type="entry name" value="FC RECEPTOR-LIKE S, SCAVENGER RECEPTOR"/>
    <property type="match status" value="1"/>
</dbReference>
<evidence type="ECO:0000256" key="7">
    <source>
        <dbReference type="ARBA" id="ARBA00023180"/>
    </source>
</evidence>
<evidence type="ECO:0000259" key="11">
    <source>
        <dbReference type="PROSITE" id="PS50835"/>
    </source>
</evidence>
<dbReference type="GO" id="GO:0004888">
    <property type="term" value="F:transmembrane signaling receptor activity"/>
    <property type="evidence" value="ECO:0007669"/>
    <property type="project" value="TreeGrafter"/>
</dbReference>
<name>A0AAW0H5C7_MYOGA</name>
<dbReference type="Gene3D" id="3.10.250.10">
    <property type="entry name" value="SRCR-like domain"/>
    <property type="match status" value="1"/>
</dbReference>
<dbReference type="PROSITE" id="PS50287">
    <property type="entry name" value="SRCR_2"/>
    <property type="match status" value="1"/>
</dbReference>
<dbReference type="GO" id="GO:0006955">
    <property type="term" value="P:immune response"/>
    <property type="evidence" value="ECO:0007669"/>
    <property type="project" value="TreeGrafter"/>
</dbReference>
<feature type="domain" description="SRCR" evidence="10">
    <location>
        <begin position="405"/>
        <end position="506"/>
    </location>
</feature>
<dbReference type="Pfam" id="PF13927">
    <property type="entry name" value="Ig_3"/>
    <property type="match status" value="2"/>
</dbReference>
<comment type="caution">
    <text evidence="12">The sequence shown here is derived from an EMBL/GenBank/DDBJ whole genome shotgun (WGS) entry which is preliminary data.</text>
</comment>
<dbReference type="PRINTS" id="PR00258">
    <property type="entry name" value="SPERACTRCPTR"/>
</dbReference>
<keyword evidence="4" id="KW-0677">Repeat</keyword>
<dbReference type="SMART" id="SM00408">
    <property type="entry name" value="IGc2"/>
    <property type="match status" value="4"/>
</dbReference>
<feature type="domain" description="Ig-like" evidence="11">
    <location>
        <begin position="312"/>
        <end position="399"/>
    </location>
</feature>
<dbReference type="Proteomes" id="UP001488838">
    <property type="component" value="Unassembled WGS sequence"/>
</dbReference>
<keyword evidence="8" id="KW-0393">Immunoglobulin domain</keyword>
<dbReference type="FunFam" id="3.10.250.10:FF:000010">
    <property type="entry name" value="T-cell differentiation antigen CD6"/>
    <property type="match status" value="1"/>
</dbReference>
<dbReference type="InterPro" id="IPR001190">
    <property type="entry name" value="SRCR"/>
</dbReference>
<reference evidence="12 13" key="1">
    <citation type="journal article" date="2023" name="bioRxiv">
        <title>Conserved and derived expression patterns and positive selection on dental genes reveal complex evolutionary context of ever-growing rodent molars.</title>
        <authorList>
            <person name="Calamari Z.T."/>
            <person name="Song A."/>
            <person name="Cohen E."/>
            <person name="Akter M."/>
            <person name="Roy R.D."/>
            <person name="Hallikas O."/>
            <person name="Christensen M.M."/>
            <person name="Li P."/>
            <person name="Marangoni P."/>
            <person name="Jernvall J."/>
            <person name="Klein O.D."/>
        </authorList>
    </citation>
    <scope>NUCLEOTIDE SEQUENCE [LARGE SCALE GENOMIC DNA]</scope>
    <source>
        <strain evidence="12">V071</strain>
    </source>
</reference>
<evidence type="ECO:0000313" key="13">
    <source>
        <dbReference type="Proteomes" id="UP001488838"/>
    </source>
</evidence>
<organism evidence="12 13">
    <name type="scientific">Myodes glareolus</name>
    <name type="common">Bank vole</name>
    <name type="synonym">Clethrionomys glareolus</name>
    <dbReference type="NCBI Taxonomy" id="447135"/>
    <lineage>
        <taxon>Eukaryota</taxon>
        <taxon>Metazoa</taxon>
        <taxon>Chordata</taxon>
        <taxon>Craniata</taxon>
        <taxon>Vertebrata</taxon>
        <taxon>Euteleostomi</taxon>
        <taxon>Mammalia</taxon>
        <taxon>Eutheria</taxon>
        <taxon>Euarchontoglires</taxon>
        <taxon>Glires</taxon>
        <taxon>Rodentia</taxon>
        <taxon>Myomorpha</taxon>
        <taxon>Muroidea</taxon>
        <taxon>Cricetidae</taxon>
        <taxon>Arvicolinae</taxon>
        <taxon>Myodes</taxon>
    </lineage>
</organism>
<evidence type="ECO:0000256" key="4">
    <source>
        <dbReference type="ARBA" id="ARBA00022737"/>
    </source>
</evidence>
<feature type="domain" description="Ig-like" evidence="11">
    <location>
        <begin position="122"/>
        <end position="205"/>
    </location>
</feature>
<evidence type="ECO:0000256" key="1">
    <source>
        <dbReference type="ARBA" id="ARBA00004236"/>
    </source>
</evidence>
<dbReference type="InterPro" id="IPR007110">
    <property type="entry name" value="Ig-like_dom"/>
</dbReference>
<dbReference type="FunFam" id="2.60.40.10:FF:000651">
    <property type="entry name" value="Fc receptor like 1"/>
    <property type="match status" value="1"/>
</dbReference>
<dbReference type="SMART" id="SM00409">
    <property type="entry name" value="IG"/>
    <property type="match status" value="4"/>
</dbReference>
<accession>A0AAW0H5C7</accession>